<name>A0A4R8V3B0_9MICO</name>
<dbReference type="RefSeq" id="WP_134501800.1">
    <property type="nucleotide sequence ID" value="NZ_SOEY01000007.1"/>
</dbReference>
<comment type="caution">
    <text evidence="1">The sequence shown here is derived from an EMBL/GenBank/DDBJ whole genome shotgun (WGS) entry which is preliminary data.</text>
</comment>
<dbReference type="EMBL" id="SOEY01000007">
    <property type="protein sequence ID" value="TFB75904.1"/>
    <property type="molecule type" value="Genomic_DNA"/>
</dbReference>
<evidence type="ECO:0000313" key="1">
    <source>
        <dbReference type="EMBL" id="TFB75904.1"/>
    </source>
</evidence>
<proteinExistence type="predicted"/>
<dbReference type="Proteomes" id="UP000298173">
    <property type="component" value="Unassembled WGS sequence"/>
</dbReference>
<keyword evidence="2" id="KW-1185">Reference proteome</keyword>
<organism evidence="1 2">
    <name type="scientific">Cryobacterium glaciale</name>
    <dbReference type="NCBI Taxonomy" id="1259145"/>
    <lineage>
        <taxon>Bacteria</taxon>
        <taxon>Bacillati</taxon>
        <taxon>Actinomycetota</taxon>
        <taxon>Actinomycetes</taxon>
        <taxon>Micrococcales</taxon>
        <taxon>Microbacteriaceae</taxon>
        <taxon>Cryobacterium</taxon>
    </lineage>
</organism>
<reference evidence="1 2" key="1">
    <citation type="submission" date="2019-03" db="EMBL/GenBank/DDBJ databases">
        <title>Genomics of glacier-inhabiting Cryobacterium strains.</title>
        <authorList>
            <person name="Liu Q."/>
            <person name="Xin Y.-H."/>
        </authorList>
    </citation>
    <scope>NUCLEOTIDE SEQUENCE [LARGE SCALE GENOMIC DNA]</scope>
    <source>
        <strain evidence="1 2">HLT2-23</strain>
    </source>
</reference>
<accession>A0A4R8V3B0</accession>
<gene>
    <name evidence="1" type="ORF">E3O06_04495</name>
</gene>
<sequence length="114" mass="11579">MTTVLPFTDQLDALVRQVPGVDALYPAGSIVATVLTATLDAVAHRAPAAPLVHTPLVHTAQQADGVRVTAKIGIGAAESSAEVSARVHDAIAAHLRQAGNPPVAQIAVIVARIG</sequence>
<evidence type="ECO:0000313" key="2">
    <source>
        <dbReference type="Proteomes" id="UP000298173"/>
    </source>
</evidence>
<dbReference type="AlphaFoldDB" id="A0A4R8V3B0"/>
<protein>
    <submittedName>
        <fullName evidence="1">Uncharacterized protein</fullName>
    </submittedName>
</protein>
<dbReference type="OrthoDB" id="5122209at2"/>